<organism evidence="3 4">
    <name type="scientific">Flavobacterium resistens</name>
    <dbReference type="NCBI Taxonomy" id="443612"/>
    <lineage>
        <taxon>Bacteria</taxon>
        <taxon>Pseudomonadati</taxon>
        <taxon>Bacteroidota</taxon>
        <taxon>Flavobacteriia</taxon>
        <taxon>Flavobacteriales</taxon>
        <taxon>Flavobacteriaceae</taxon>
        <taxon>Flavobacterium</taxon>
    </lineage>
</organism>
<dbReference type="OrthoDB" id="1319190at2"/>
<dbReference type="EMBL" id="WKKG01000015">
    <property type="protein sequence ID" value="MRX70450.1"/>
    <property type="molecule type" value="Genomic_DNA"/>
</dbReference>
<sequence>MNIIELFENAGIYKANIQSFSAEDIDKARRQFEIERSGNTNVQPDLGSNLVLAIENYANQLLFISNNRILYNFFSKKNYSRNRFITDHPISSSKEDVRVFIDKFLSKDLDAILEYYISNNRFDNIDDLFEVKEYLPESSLDKLSNKVSEKLDYAIQTVNGNLQPSAISETVEFLKYRSFYVLVSHFRSAEKDEKIRAVYNKVYNLHSNSVVRHELLNPMISSLVNYNAVDSDLNNLFRKNKNQLDAAQERVNNASSSSGFSGWSIVVIIIVIIRVILLIARLGRA</sequence>
<keyword evidence="1" id="KW-0812">Transmembrane</keyword>
<protein>
    <submittedName>
        <fullName evidence="3">Uncharacterized protein</fullName>
    </submittedName>
</protein>
<evidence type="ECO:0000313" key="2">
    <source>
        <dbReference type="EMBL" id="MRX70450.1"/>
    </source>
</evidence>
<dbReference type="Proteomes" id="UP000317289">
    <property type="component" value="Unassembled WGS sequence"/>
</dbReference>
<feature type="transmembrane region" description="Helical" evidence="1">
    <location>
        <begin position="260"/>
        <end position="280"/>
    </location>
</feature>
<dbReference type="Proteomes" id="UP000468990">
    <property type="component" value="Unassembled WGS sequence"/>
</dbReference>
<keyword evidence="1" id="KW-0472">Membrane</keyword>
<dbReference type="RefSeq" id="WP_142449860.1">
    <property type="nucleotide sequence ID" value="NZ_FXTA01000002.1"/>
</dbReference>
<name>A0A521BXI1_9FLAO</name>
<evidence type="ECO:0000256" key="1">
    <source>
        <dbReference type="SAM" id="Phobius"/>
    </source>
</evidence>
<proteinExistence type="predicted"/>
<evidence type="ECO:0000313" key="5">
    <source>
        <dbReference type="Proteomes" id="UP000468990"/>
    </source>
</evidence>
<keyword evidence="1" id="KW-1133">Transmembrane helix</keyword>
<reference evidence="2 5" key="2">
    <citation type="submission" date="2019-11" db="EMBL/GenBank/DDBJ databases">
        <title>Flavobacterium resistens genome.</title>
        <authorList>
            <person name="Wilson V.M."/>
            <person name="Newman J.D."/>
        </authorList>
    </citation>
    <scope>NUCLEOTIDE SEQUENCE [LARGE SCALE GENOMIC DNA]</scope>
    <source>
        <strain evidence="2 5">DSM 19382</strain>
    </source>
</reference>
<keyword evidence="5" id="KW-1185">Reference proteome</keyword>
<evidence type="ECO:0000313" key="4">
    <source>
        <dbReference type="Proteomes" id="UP000317289"/>
    </source>
</evidence>
<gene>
    <name evidence="2" type="ORF">GJU42_20930</name>
    <name evidence="3" type="ORF">SAMN06265349_10214</name>
</gene>
<dbReference type="AlphaFoldDB" id="A0A521BXI1"/>
<accession>A0A521BXI1</accession>
<evidence type="ECO:0000313" key="3">
    <source>
        <dbReference type="EMBL" id="SMO51899.1"/>
    </source>
</evidence>
<dbReference type="EMBL" id="FXTA01000002">
    <property type="protein sequence ID" value="SMO51899.1"/>
    <property type="molecule type" value="Genomic_DNA"/>
</dbReference>
<reference evidence="3 4" key="1">
    <citation type="submission" date="2017-05" db="EMBL/GenBank/DDBJ databases">
        <authorList>
            <person name="Varghese N."/>
            <person name="Submissions S."/>
        </authorList>
    </citation>
    <scope>NUCLEOTIDE SEQUENCE [LARGE SCALE GENOMIC DNA]</scope>
    <source>
        <strain evidence="3 4">DSM 19382</strain>
    </source>
</reference>